<proteinExistence type="predicted"/>
<organism evidence="2">
    <name type="scientific">Ananas comosus var. bracteatus</name>
    <name type="common">red pineapple</name>
    <dbReference type="NCBI Taxonomy" id="296719"/>
    <lineage>
        <taxon>Eukaryota</taxon>
        <taxon>Viridiplantae</taxon>
        <taxon>Streptophyta</taxon>
        <taxon>Embryophyta</taxon>
        <taxon>Tracheophyta</taxon>
        <taxon>Spermatophyta</taxon>
        <taxon>Magnoliopsida</taxon>
        <taxon>Liliopsida</taxon>
        <taxon>Poales</taxon>
        <taxon>Bromeliaceae</taxon>
        <taxon>Bromelioideae</taxon>
        <taxon>Ananas</taxon>
    </lineage>
</organism>
<protein>
    <submittedName>
        <fullName evidence="2">Uncharacterized protein</fullName>
    </submittedName>
</protein>
<evidence type="ECO:0000256" key="1">
    <source>
        <dbReference type="SAM" id="MobiDB-lite"/>
    </source>
</evidence>
<dbReference type="EMBL" id="LR862146">
    <property type="protein sequence ID" value="CAD1827426.1"/>
    <property type="molecule type" value="Genomic_DNA"/>
</dbReference>
<reference evidence="2" key="1">
    <citation type="submission" date="2020-07" db="EMBL/GenBank/DDBJ databases">
        <authorList>
            <person name="Lin J."/>
        </authorList>
    </citation>
    <scope>NUCLEOTIDE SEQUENCE</scope>
</reference>
<feature type="region of interest" description="Disordered" evidence="1">
    <location>
        <begin position="32"/>
        <end position="69"/>
    </location>
</feature>
<dbReference type="AlphaFoldDB" id="A0A6V7PA16"/>
<accession>A0A6V7PA16</accession>
<name>A0A6V7PA16_ANACO</name>
<sequence length="154" mass="17120">MQKHPCSSNCSKTAKVYRYTGKSPAWAFCARRDRSPRPGTGPRAFPRGHAFGNRSLPERPVLGRPVPLRETGSRELNSWDLADFRLFSLVSQAGTGPSSARDRLHQQPHSLQLMGPVSHLQRPVLESNLSPTMHIALFALADSIPMHFSVFVHP</sequence>
<gene>
    <name evidence="2" type="ORF">CB5_LOCUS10637</name>
</gene>
<evidence type="ECO:0000313" key="2">
    <source>
        <dbReference type="EMBL" id="CAD1827426.1"/>
    </source>
</evidence>